<dbReference type="Proteomes" id="UP000239494">
    <property type="component" value="Unassembled WGS sequence"/>
</dbReference>
<dbReference type="PANTHER" id="PTHR32347">
    <property type="entry name" value="EFFLUX SYSTEM COMPONENT YKNX-RELATED"/>
    <property type="match status" value="1"/>
</dbReference>
<sequence>MRRGRRRLSRVWVVNGLLVVVLVGGGVAGYLVFFAPGSGASSAAAVRTAAVQARDVAEVVTAAGAVQSGYSAGASFAGSGTVNSVDVKVGDVVVKGQKLASVDSAQAALQVTIAQNAVNQAYQTLVDAQARGTSTPQQQTALDSAVLTRDAANEALAATTLTAPGDGTVTSVSGKVGDKVGGGSGSSSTASTGTTTSSSTAASGFVVITDLKNFVLHANVAESDVNKLKNDQSAVVTVNALPGQQVQAKVTGVDLLPTTSNNVVQYGVDLALANPPAALKPGQSASVEITVASATGVLAVPSAAVSTLGAASTVTVLENGAQTRKSVEIGVRGDQYVQIKSGLGENEQVVLPQVATGGGTQQQNGTRAGTGFPGTGNGNAGVGGGRVGGGTGTGPGR</sequence>
<comment type="caution">
    <text evidence="7">The sequence shown here is derived from an EMBL/GenBank/DDBJ whole genome shotgun (WGS) entry which is preliminary data.</text>
</comment>
<evidence type="ECO:0000256" key="3">
    <source>
        <dbReference type="ARBA" id="ARBA00023054"/>
    </source>
</evidence>
<dbReference type="Pfam" id="PF25990">
    <property type="entry name" value="Beta-barrel_YknX"/>
    <property type="match status" value="1"/>
</dbReference>
<proteinExistence type="inferred from homology"/>
<keyword evidence="8" id="KW-1185">Reference proteome</keyword>
<dbReference type="EMBL" id="PVTF01000022">
    <property type="protein sequence ID" value="PRY31693.1"/>
    <property type="molecule type" value="Genomic_DNA"/>
</dbReference>
<evidence type="ECO:0000313" key="8">
    <source>
        <dbReference type="Proteomes" id="UP000239494"/>
    </source>
</evidence>
<feature type="compositionally biased region" description="Low complexity" evidence="4">
    <location>
        <begin position="186"/>
        <end position="198"/>
    </location>
</feature>
<dbReference type="Gene3D" id="2.40.50.100">
    <property type="match status" value="1"/>
</dbReference>
<name>A0A2T0SEC6_9PSEU</name>
<dbReference type="GO" id="GO:0030313">
    <property type="term" value="C:cell envelope"/>
    <property type="evidence" value="ECO:0007669"/>
    <property type="project" value="UniProtKB-SubCell"/>
</dbReference>
<evidence type="ECO:0000256" key="5">
    <source>
        <dbReference type="SAM" id="Phobius"/>
    </source>
</evidence>
<feature type="region of interest" description="Disordered" evidence="4">
    <location>
        <begin position="167"/>
        <end position="198"/>
    </location>
</feature>
<dbReference type="InterPro" id="IPR006143">
    <property type="entry name" value="RND_pump_MFP"/>
</dbReference>
<keyword evidence="5" id="KW-1133">Transmembrane helix</keyword>
<feature type="compositionally biased region" description="Low complexity" evidence="4">
    <location>
        <begin position="361"/>
        <end position="370"/>
    </location>
</feature>
<dbReference type="PANTHER" id="PTHR32347:SF14">
    <property type="entry name" value="EFFLUX SYSTEM COMPONENT YKNX-RELATED"/>
    <property type="match status" value="1"/>
</dbReference>
<comment type="subcellular location">
    <subcellularLocation>
        <location evidence="1">Cell envelope</location>
    </subcellularLocation>
</comment>
<comment type="similarity">
    <text evidence="2">Belongs to the membrane fusion protein (MFP) (TC 8.A.1) family.</text>
</comment>
<feature type="region of interest" description="Disordered" evidence="4">
    <location>
        <begin position="356"/>
        <end position="397"/>
    </location>
</feature>
<gene>
    <name evidence="7" type="ORF">CLV43_12299</name>
</gene>
<evidence type="ECO:0000256" key="1">
    <source>
        <dbReference type="ARBA" id="ARBA00004196"/>
    </source>
</evidence>
<feature type="compositionally biased region" description="Gly residues" evidence="4">
    <location>
        <begin position="371"/>
        <end position="397"/>
    </location>
</feature>
<keyword evidence="3" id="KW-0175">Coiled coil</keyword>
<protein>
    <submittedName>
        <fullName evidence="7">Macrolide-specific efflux system membrane fusion protein</fullName>
    </submittedName>
</protein>
<dbReference type="Gene3D" id="2.40.420.20">
    <property type="match status" value="1"/>
</dbReference>
<dbReference type="InterPro" id="IPR050465">
    <property type="entry name" value="UPF0194_transport"/>
</dbReference>
<evidence type="ECO:0000259" key="6">
    <source>
        <dbReference type="Pfam" id="PF25990"/>
    </source>
</evidence>
<dbReference type="OrthoDB" id="4932908at2"/>
<dbReference type="NCBIfam" id="TIGR01730">
    <property type="entry name" value="RND_mfp"/>
    <property type="match status" value="1"/>
</dbReference>
<reference evidence="7 8" key="1">
    <citation type="submission" date="2018-03" db="EMBL/GenBank/DDBJ databases">
        <title>Genomic Encyclopedia of Archaeal and Bacterial Type Strains, Phase II (KMG-II): from individual species to whole genera.</title>
        <authorList>
            <person name="Goeker M."/>
        </authorList>
    </citation>
    <scope>NUCLEOTIDE SEQUENCE [LARGE SCALE GENOMIC DNA]</scope>
    <source>
        <strain evidence="7 8">DSM 44720</strain>
    </source>
</reference>
<dbReference type="InterPro" id="IPR058636">
    <property type="entry name" value="Beta-barrel_YknX"/>
</dbReference>
<evidence type="ECO:0000256" key="2">
    <source>
        <dbReference type="ARBA" id="ARBA00009477"/>
    </source>
</evidence>
<feature type="transmembrane region" description="Helical" evidence="5">
    <location>
        <begin position="12"/>
        <end position="33"/>
    </location>
</feature>
<evidence type="ECO:0000256" key="4">
    <source>
        <dbReference type="SAM" id="MobiDB-lite"/>
    </source>
</evidence>
<evidence type="ECO:0000313" key="7">
    <source>
        <dbReference type="EMBL" id="PRY31693.1"/>
    </source>
</evidence>
<accession>A0A2T0SEC6</accession>
<keyword evidence="5" id="KW-0472">Membrane</keyword>
<dbReference type="AlphaFoldDB" id="A0A2T0SEC6"/>
<organism evidence="7 8">
    <name type="scientific">Umezawaea tangerina</name>
    <dbReference type="NCBI Taxonomy" id="84725"/>
    <lineage>
        <taxon>Bacteria</taxon>
        <taxon>Bacillati</taxon>
        <taxon>Actinomycetota</taxon>
        <taxon>Actinomycetes</taxon>
        <taxon>Pseudonocardiales</taxon>
        <taxon>Pseudonocardiaceae</taxon>
        <taxon>Umezawaea</taxon>
    </lineage>
</organism>
<dbReference type="SUPFAM" id="SSF111369">
    <property type="entry name" value="HlyD-like secretion proteins"/>
    <property type="match status" value="1"/>
</dbReference>
<feature type="domain" description="YknX-like beta-barrel" evidence="6">
    <location>
        <begin position="215"/>
        <end position="289"/>
    </location>
</feature>
<dbReference type="GO" id="GO:0022857">
    <property type="term" value="F:transmembrane transporter activity"/>
    <property type="evidence" value="ECO:0007669"/>
    <property type="project" value="InterPro"/>
</dbReference>
<dbReference type="GO" id="GO:0016020">
    <property type="term" value="C:membrane"/>
    <property type="evidence" value="ECO:0007669"/>
    <property type="project" value="InterPro"/>
</dbReference>
<keyword evidence="5" id="KW-0812">Transmembrane</keyword>
<dbReference type="Gene3D" id="2.40.30.170">
    <property type="match status" value="1"/>
</dbReference>